<name>A0A1G2DJ38_9BACT</name>
<dbReference type="PROSITE" id="PS51257">
    <property type="entry name" value="PROKAR_LIPOPROTEIN"/>
    <property type="match status" value="1"/>
</dbReference>
<dbReference type="EMBL" id="MHLP01000018">
    <property type="protein sequence ID" value="OGZ12818.1"/>
    <property type="molecule type" value="Genomic_DNA"/>
</dbReference>
<reference evidence="1 2" key="1">
    <citation type="journal article" date="2016" name="Nat. Commun.">
        <title>Thousands of microbial genomes shed light on interconnected biogeochemical processes in an aquifer system.</title>
        <authorList>
            <person name="Anantharaman K."/>
            <person name="Brown C.T."/>
            <person name="Hug L.A."/>
            <person name="Sharon I."/>
            <person name="Castelle C.J."/>
            <person name="Probst A.J."/>
            <person name="Thomas B.C."/>
            <person name="Singh A."/>
            <person name="Wilkins M.J."/>
            <person name="Karaoz U."/>
            <person name="Brodie E.L."/>
            <person name="Williams K.H."/>
            <person name="Hubbard S.S."/>
            <person name="Banfield J.F."/>
        </authorList>
    </citation>
    <scope>NUCLEOTIDE SEQUENCE [LARGE SCALE GENOMIC DNA]</scope>
</reference>
<proteinExistence type="predicted"/>
<accession>A0A1G2DJ38</accession>
<dbReference type="STRING" id="1798665.A2942_03560"/>
<dbReference type="Proteomes" id="UP000178534">
    <property type="component" value="Unassembled WGS sequence"/>
</dbReference>
<protein>
    <recommendedName>
        <fullName evidence="3">Glycine zipper domain-containing protein</fullName>
    </recommendedName>
</protein>
<comment type="caution">
    <text evidence="1">The sequence shown here is derived from an EMBL/GenBank/DDBJ whole genome shotgun (WGS) entry which is preliminary data.</text>
</comment>
<evidence type="ECO:0000313" key="1">
    <source>
        <dbReference type="EMBL" id="OGZ12818.1"/>
    </source>
</evidence>
<gene>
    <name evidence="1" type="ORF">A2942_03560</name>
</gene>
<evidence type="ECO:0008006" key="3">
    <source>
        <dbReference type="Google" id="ProtNLM"/>
    </source>
</evidence>
<organism evidence="1 2">
    <name type="scientific">Candidatus Lloydbacteria bacterium RIFCSPLOWO2_01_FULL_50_20</name>
    <dbReference type="NCBI Taxonomy" id="1798665"/>
    <lineage>
        <taxon>Bacteria</taxon>
        <taxon>Candidatus Lloydiibacteriota</taxon>
    </lineage>
</organism>
<evidence type="ECO:0000313" key="2">
    <source>
        <dbReference type="Proteomes" id="UP000178534"/>
    </source>
</evidence>
<dbReference type="AlphaFoldDB" id="A0A1G2DJ38"/>
<sequence length="129" mass="12760">MFPRFFAVLVVVTLGLGGCASTGGWAGYQYGGAQSGGDSVGVTPGNNGMILGAAGAILGSTVTRNPMVGGVLGGLVGLYGGDLLDKQAAAAGTTSCEYRANKSGEDRNGAYTQGAQSRKTVGGYKADCN</sequence>